<dbReference type="Pfam" id="PF23410">
    <property type="entry name" value="Beta-prop_VPS8"/>
    <property type="match status" value="1"/>
</dbReference>
<dbReference type="Proteomes" id="UP001231189">
    <property type="component" value="Unassembled WGS sequence"/>
</dbReference>
<evidence type="ECO:0000313" key="7">
    <source>
        <dbReference type="Proteomes" id="UP001231189"/>
    </source>
</evidence>
<dbReference type="EMBL" id="JAUUTY010000006">
    <property type="protein sequence ID" value="KAK1614382.1"/>
    <property type="molecule type" value="Genomic_DNA"/>
</dbReference>
<gene>
    <name evidence="6" type="ORF">QYE76_019899</name>
</gene>
<dbReference type="InterPro" id="IPR025941">
    <property type="entry name" value="Vps8_central_dom"/>
</dbReference>
<accession>A0AAD8R5Z3</accession>
<dbReference type="PROSITE" id="PS50089">
    <property type="entry name" value="ZF_RING_2"/>
    <property type="match status" value="1"/>
</dbReference>
<dbReference type="PANTHER" id="PTHR12616">
    <property type="entry name" value="VACUOLAR PROTEIN SORTING VPS41"/>
    <property type="match status" value="1"/>
</dbReference>
<feature type="region of interest" description="Disordered" evidence="4">
    <location>
        <begin position="1866"/>
        <end position="1896"/>
    </location>
</feature>
<dbReference type="InterPro" id="IPR001680">
    <property type="entry name" value="WD40_rpt"/>
</dbReference>
<feature type="compositionally biased region" description="Low complexity" evidence="4">
    <location>
        <begin position="48"/>
        <end position="57"/>
    </location>
</feature>
<feature type="compositionally biased region" description="Basic and acidic residues" evidence="4">
    <location>
        <begin position="224"/>
        <end position="236"/>
    </location>
</feature>
<feature type="repeat" description="WD" evidence="3">
    <location>
        <begin position="473"/>
        <end position="514"/>
    </location>
</feature>
<dbReference type="InterPro" id="IPR059070">
    <property type="entry name" value="TPR_VPS8_2"/>
</dbReference>
<keyword evidence="3" id="KW-0853">WD repeat</keyword>
<keyword evidence="7" id="KW-1185">Reference proteome</keyword>
<feature type="domain" description="RING-type" evidence="5">
    <location>
        <begin position="1723"/>
        <end position="1771"/>
    </location>
</feature>
<comment type="caution">
    <text evidence="6">The sequence shown here is derived from an EMBL/GenBank/DDBJ whole genome shotgun (WGS) entry which is preliminary data.</text>
</comment>
<dbReference type="InterPro" id="IPR015943">
    <property type="entry name" value="WD40/YVTN_repeat-like_dom_sf"/>
</dbReference>
<dbReference type="SUPFAM" id="SSF57850">
    <property type="entry name" value="RING/U-box"/>
    <property type="match status" value="1"/>
</dbReference>
<sequence>MPSSSPAMALQQHPPPPQELDLESFLPSSPTSSSSSSSDADHRRAVDDLLLLHSSSDSDSEQPPHSPSTTPKTLARIKAPPPAPKPSPPPLPPPSPGRSTPASPSPTLSSLVSRTFSNSAASSSRQLPSLFRGVRPSPKPGAALAAAAAASRAVLTPHAAAIKSRRTASAPIEKLLDEGSGSGSEASEGIPSAGNSEAEVVAEKVSEEVVASLTEEENVGGSSRSEELEEDKHGEVGTEENSEPSESVEAGDVDSVAAENVIEHEQVEDDNLAEINAGSQIGLVDEETRDGDLVESDEIVDQVEAVSEENTVDELEFDRSDTDSVEQVDSESVIDKVIEERLEISRKAEKNTEKKPKVSMKPLEWAEELEKRQASFGQHWEEGAAAQPMRLEGIGKGQPAIGYMQIEVDNAITRAMATPSFRKDHGSPHVLAAHRSYLAMGMSNGSVIIVPSKYSIHQPDDTDAKMLFFWNQGEKTQSPVTAMCFNPQGDLLLVGYGDGHMTIWDVQKATAAKVIYGEHTAPVVHVCFIRQSKAITGDSKGHVLLHTFSIIPVINRLTIKGTQRLFDGNAGMVHSACPLLVDESFGSTNSSAQGNLTTSSGGGLGSMMGGVVGGDSGWKFFNEGSSPMEDGVTVLFNMNQHALVVRLRTNIDHVDHIETFSRPEGAREGSISYAAWKWTSSLGDSSPVDEERVSWLALAWDRQVQVAKYVKSKMIKHKEWKLDSAAIGVAWLNDQMLAVLNLRGQLCLFSKDGSELRRTIFVLDGFIFDDSILFHTHFLNKFGIPERHFNNSVAVRGATVYILGPSFLTVSRLLPWKERIEALKRAGDWMGALDMAMKLYDGHTQGVVDLPRTVDSIREAIMPYLVELLLSYIGYVFEYISIALSNHTGKGEATDGLIDADRSLLTQREEQYARVGGVAVEYCVHIGRNDILFDTVFSKFVAAQSGGMFLEVLEPYILKDMLGSLPPEIMQALVEHYSGKGWLQRVEQCILHMDISSLDFNQVVRLCREHGLYGALIYLFNQGLNDFRTPLEELLSVIQSVARKDATATCYRMLVYLKYCFQGLAFPPGHGIIPRGRLHSVRKELLEFMLEESKMLTSEICKGFSSSCGKCPNICYLLWMDTEATLEVVKCAFEQESFEHTSGTLDTSVSKDEDNTNIGSPDSQNVLLQSVVDIIVHIVGLENEAIHSIVVGTAESEESELWPSVNDFGYIIEFLSCFVSRKRAKASQRVLKHILKYLSSSSTPSYDDNKMLCQKEVLQLFNVVPQTDWNSDYVLHLCLEATFHQACGMIYTARNQHLAALDSYMKDTVEPYHAFVFINKKLLQLAGDEALAFRSTVISRFAELVNLSRECAFVLVIDHFHDEIQQILSELHSDHRSLFLFLKTAIQVHLSGKLDLSELTARNYQTVERRYFSGELEDYLHRLSNLPKLFDRNPVSMTDELVELYLELLCQYESRSVLKFLETFDSYRLEKCLHLCLHYGVTDAAAFLQERVGDVGSALALVLAGLDDKISYFVALVENLFSPVSSKSISGIEKPETVLKMSEAHPVLDVLHSSIGLCQRNSQRLDPEESQLLWFQLLDSFSDPLKKLYGNKVVNGKGSWPEGRETTNGHPTGKRFSQQIVNSSNQRCLNTLRRVFSQFVGEIIEAMAGYIPLPAIMAKLLSDNGSQEFGDFKLVIHRMLSMYLYEKRILETAKSVIEDDSFYSLSLLKRGVCHGFAPQTFVCCVCNCSLSKEDAISAVRVFSCGHATHLHCESEQSKSSNKDSKDGCPICLSTSNTQTQNKSPTISENGLPKYPVVENEVAYGIHHNHESEHVERSRGIQQMSRFEMLNNLQKAQKSFHIETVPPLKLSPPAIYHEKIQKRVSLVGESSRHSVRSEKQQKIWQMKEPKSKKSGNWLPPKSSIFTTRLFLSTMAVEAPQNLPMCLSCLASQNSHLGDASKWFGLLEHVGPAVHRLEAAAVGVPQPDVERVVGHLQLRNLLLHRRRVALHLLVPPLLRHNAALQHRAVAVRCSRALPQRRVLLAQSRRLPRAVLCMLPQRHVLLAQPRRLCRRLLCGALGGGVPDQFQHPRRAVLGVAHVGRCPHLLHEDDGAALVVAVCRCGGEVVRQRVPGLLGAVRMHGGVDVAARRGEAGLQAPRVGVREDVPEGVERVERCQHRQRSHGGGAWHEATALGEVGRRRGRLVQERGDAALAGIHGGGHRSFLDWNDSYSRRTMNVCAVGQILMVGQDEFEAVSNSCSVQFTYVGGFGAWRVSETPRILAREY</sequence>
<name>A0AAD8R5Z3_LOLMU</name>
<reference evidence="6" key="1">
    <citation type="submission" date="2023-07" db="EMBL/GenBank/DDBJ databases">
        <title>A chromosome-level genome assembly of Lolium multiflorum.</title>
        <authorList>
            <person name="Chen Y."/>
            <person name="Copetti D."/>
            <person name="Kolliker R."/>
            <person name="Studer B."/>
        </authorList>
    </citation>
    <scope>NUCLEOTIDE SEQUENCE</scope>
    <source>
        <strain evidence="6">02402/16</strain>
        <tissue evidence="6">Leaf</tissue>
    </source>
</reference>
<comment type="similarity">
    <text evidence="1">Belongs to the VPS8 family.</text>
</comment>
<evidence type="ECO:0000256" key="4">
    <source>
        <dbReference type="SAM" id="MobiDB-lite"/>
    </source>
</evidence>
<dbReference type="SUPFAM" id="SSF50978">
    <property type="entry name" value="WD40 repeat-like"/>
    <property type="match status" value="1"/>
</dbReference>
<dbReference type="GO" id="GO:0030897">
    <property type="term" value="C:HOPS complex"/>
    <property type="evidence" value="ECO:0007669"/>
    <property type="project" value="TreeGrafter"/>
</dbReference>
<dbReference type="Pfam" id="PF25066">
    <property type="entry name" value="TPR_VPS8_2"/>
    <property type="match status" value="1"/>
</dbReference>
<dbReference type="GO" id="GO:0034058">
    <property type="term" value="P:endosomal vesicle fusion"/>
    <property type="evidence" value="ECO:0007669"/>
    <property type="project" value="TreeGrafter"/>
</dbReference>
<organism evidence="6 7">
    <name type="scientific">Lolium multiflorum</name>
    <name type="common">Italian ryegrass</name>
    <name type="synonym">Lolium perenne subsp. multiflorum</name>
    <dbReference type="NCBI Taxonomy" id="4521"/>
    <lineage>
        <taxon>Eukaryota</taxon>
        <taxon>Viridiplantae</taxon>
        <taxon>Streptophyta</taxon>
        <taxon>Embryophyta</taxon>
        <taxon>Tracheophyta</taxon>
        <taxon>Spermatophyta</taxon>
        <taxon>Magnoliopsida</taxon>
        <taxon>Liliopsida</taxon>
        <taxon>Poales</taxon>
        <taxon>Poaceae</taxon>
        <taxon>BOP clade</taxon>
        <taxon>Pooideae</taxon>
        <taxon>Poodae</taxon>
        <taxon>Poeae</taxon>
        <taxon>Poeae Chloroplast Group 2 (Poeae type)</taxon>
        <taxon>Loliodinae</taxon>
        <taxon>Loliinae</taxon>
        <taxon>Lolium</taxon>
    </lineage>
</organism>
<dbReference type="InterPro" id="IPR045111">
    <property type="entry name" value="Vps41/Vps8"/>
</dbReference>
<evidence type="ECO:0000256" key="2">
    <source>
        <dbReference type="PROSITE-ProRule" id="PRU00175"/>
    </source>
</evidence>
<feature type="compositionally biased region" description="Basic and acidic residues" evidence="4">
    <location>
        <begin position="1869"/>
        <end position="1890"/>
    </location>
</feature>
<dbReference type="SMART" id="SM00320">
    <property type="entry name" value="WD40"/>
    <property type="match status" value="2"/>
</dbReference>
<protein>
    <recommendedName>
        <fullName evidence="5">RING-type domain-containing protein</fullName>
    </recommendedName>
</protein>
<dbReference type="GO" id="GO:0005770">
    <property type="term" value="C:late endosome"/>
    <property type="evidence" value="ECO:0007669"/>
    <property type="project" value="TreeGrafter"/>
</dbReference>
<dbReference type="InterPro" id="IPR036322">
    <property type="entry name" value="WD40_repeat_dom_sf"/>
</dbReference>
<feature type="compositionally biased region" description="Polar residues" evidence="4">
    <location>
        <begin position="61"/>
        <end position="72"/>
    </location>
</feature>
<keyword evidence="2" id="KW-0479">Metal-binding</keyword>
<dbReference type="GO" id="GO:0008270">
    <property type="term" value="F:zinc ion binding"/>
    <property type="evidence" value="ECO:0007669"/>
    <property type="project" value="UniProtKB-KW"/>
</dbReference>
<feature type="region of interest" description="Disordered" evidence="4">
    <location>
        <begin position="159"/>
        <end position="259"/>
    </location>
</feature>
<feature type="compositionally biased region" description="Pro residues" evidence="4">
    <location>
        <begin position="79"/>
        <end position="96"/>
    </location>
</feature>
<keyword evidence="2" id="KW-0862">Zinc</keyword>
<evidence type="ECO:0000313" key="6">
    <source>
        <dbReference type="EMBL" id="KAK1614382.1"/>
    </source>
</evidence>
<dbReference type="PANTHER" id="PTHR12616:SF8">
    <property type="entry name" value="VACUOLAR PROTEIN SORTING-ASSOCIATED PROTEIN 8 HOMOLOG"/>
    <property type="match status" value="1"/>
</dbReference>
<dbReference type="Pfam" id="PF12816">
    <property type="entry name" value="TPR_Vps8"/>
    <property type="match status" value="1"/>
</dbReference>
<dbReference type="PROSITE" id="PS50082">
    <property type="entry name" value="WD_REPEATS_2"/>
    <property type="match status" value="1"/>
</dbReference>
<dbReference type="Gene3D" id="2.130.10.10">
    <property type="entry name" value="YVTN repeat-like/Quinoprotein amine dehydrogenase"/>
    <property type="match status" value="1"/>
</dbReference>
<proteinExistence type="inferred from homology"/>
<evidence type="ECO:0000256" key="3">
    <source>
        <dbReference type="PROSITE-ProRule" id="PRU00221"/>
    </source>
</evidence>
<feature type="region of interest" description="Disordered" evidence="4">
    <location>
        <begin position="1"/>
        <end position="140"/>
    </location>
</feature>
<keyword evidence="2" id="KW-0863">Zinc-finger</keyword>
<dbReference type="GO" id="GO:0006623">
    <property type="term" value="P:protein targeting to vacuole"/>
    <property type="evidence" value="ECO:0007669"/>
    <property type="project" value="InterPro"/>
</dbReference>
<feature type="compositionally biased region" description="Low complexity" evidence="4">
    <location>
        <begin position="27"/>
        <end position="38"/>
    </location>
</feature>
<feature type="compositionally biased region" description="Low complexity" evidence="4">
    <location>
        <begin position="183"/>
        <end position="199"/>
    </location>
</feature>
<dbReference type="InterPro" id="IPR001841">
    <property type="entry name" value="Znf_RING"/>
</dbReference>
<evidence type="ECO:0000256" key="1">
    <source>
        <dbReference type="ARBA" id="ARBA00009422"/>
    </source>
</evidence>
<evidence type="ECO:0000259" key="5">
    <source>
        <dbReference type="PROSITE" id="PS50089"/>
    </source>
</evidence>
<feature type="compositionally biased region" description="Low complexity" evidence="4">
    <location>
        <begin position="97"/>
        <end position="124"/>
    </location>
</feature>